<dbReference type="PROSITE" id="PS50294">
    <property type="entry name" value="WD_REPEATS_REGION"/>
    <property type="match status" value="5"/>
</dbReference>
<accession>S9VE00</accession>
<dbReference type="InterPro" id="IPR015943">
    <property type="entry name" value="WD40/YVTN_repeat-like_dom_sf"/>
</dbReference>
<dbReference type="GO" id="GO:0043022">
    <property type="term" value="F:ribosome binding"/>
    <property type="evidence" value="ECO:0007669"/>
    <property type="project" value="InterPro"/>
</dbReference>
<protein>
    <submittedName>
        <fullName evidence="7">WD domain, G-beta repeat, putative</fullName>
    </submittedName>
</protein>
<dbReference type="AlphaFoldDB" id="S9VE00"/>
<proteinExistence type="inferred from homology"/>
<evidence type="ECO:0000256" key="1">
    <source>
        <dbReference type="ARBA" id="ARBA00007253"/>
    </source>
</evidence>
<feature type="repeat" description="WD" evidence="6">
    <location>
        <begin position="105"/>
        <end position="139"/>
    </location>
</feature>
<feature type="repeat" description="WD" evidence="6">
    <location>
        <begin position="195"/>
        <end position="236"/>
    </location>
</feature>
<feature type="repeat" description="WD" evidence="6">
    <location>
        <begin position="61"/>
        <end position="104"/>
    </location>
</feature>
<dbReference type="InterPro" id="IPR045223">
    <property type="entry name" value="RACK1-like"/>
</dbReference>
<dbReference type="Gene3D" id="2.130.10.10">
    <property type="entry name" value="YVTN repeat-like/Quinoprotein amine dehydrogenase"/>
    <property type="match status" value="1"/>
</dbReference>
<dbReference type="FunFam" id="2.130.10.10:FF:000615">
    <property type="entry name" value="Receptor for activated C kinase 1"/>
    <property type="match status" value="1"/>
</dbReference>
<feature type="repeat" description="WD" evidence="6">
    <location>
        <begin position="280"/>
        <end position="317"/>
    </location>
</feature>
<dbReference type="InterPro" id="IPR001680">
    <property type="entry name" value="WD40_rpt"/>
</dbReference>
<evidence type="ECO:0000313" key="8">
    <source>
        <dbReference type="Proteomes" id="UP000515908"/>
    </source>
</evidence>
<dbReference type="CDD" id="cd00200">
    <property type="entry name" value="WD40"/>
    <property type="match status" value="1"/>
</dbReference>
<evidence type="ECO:0000256" key="4">
    <source>
        <dbReference type="ARBA" id="ARBA00022980"/>
    </source>
</evidence>
<feature type="repeat" description="WD" evidence="6">
    <location>
        <begin position="148"/>
        <end position="191"/>
    </location>
</feature>
<dbReference type="InterPro" id="IPR036322">
    <property type="entry name" value="WD40_repeat_dom_sf"/>
</dbReference>
<dbReference type="GO" id="GO:1990904">
    <property type="term" value="C:ribonucleoprotein complex"/>
    <property type="evidence" value="ECO:0007669"/>
    <property type="project" value="UniProtKB-KW"/>
</dbReference>
<keyword evidence="3" id="KW-0677">Repeat</keyword>
<dbReference type="PROSITE" id="PS50082">
    <property type="entry name" value="WD_REPEATS_2"/>
    <property type="match status" value="5"/>
</dbReference>
<dbReference type="InterPro" id="IPR020472">
    <property type="entry name" value="WD40_PAC1"/>
</dbReference>
<dbReference type="VEuPathDB" id="TriTrypDB:ADEAN_000621600"/>
<keyword evidence="5" id="KW-0687">Ribonucleoprotein</keyword>
<dbReference type="InterPro" id="IPR019775">
    <property type="entry name" value="WD40_repeat_CS"/>
</dbReference>
<dbReference type="EMBL" id="LR877156">
    <property type="protein sequence ID" value="CAD2218725.1"/>
    <property type="molecule type" value="Genomic_DNA"/>
</dbReference>
<name>S9VE00_9TRYP</name>
<comment type="similarity">
    <text evidence="1">Belongs to the WD repeat G protein beta family. Ribosomal protein RACK1 subfamily.</text>
</comment>
<evidence type="ECO:0000256" key="6">
    <source>
        <dbReference type="PROSITE-ProRule" id="PRU00221"/>
    </source>
</evidence>
<keyword evidence="2 6" id="KW-0853">WD repeat</keyword>
<dbReference type="SUPFAM" id="SSF50978">
    <property type="entry name" value="WD40 repeat-like"/>
    <property type="match status" value="1"/>
</dbReference>
<dbReference type="PRINTS" id="PR00320">
    <property type="entry name" value="GPROTEINBRPT"/>
</dbReference>
<evidence type="ECO:0000256" key="2">
    <source>
        <dbReference type="ARBA" id="ARBA00022574"/>
    </source>
</evidence>
<evidence type="ECO:0000313" key="7">
    <source>
        <dbReference type="EMBL" id="CAD2218725.1"/>
    </source>
</evidence>
<evidence type="ECO:0000256" key="3">
    <source>
        <dbReference type="ARBA" id="ARBA00022737"/>
    </source>
</evidence>
<dbReference type="Pfam" id="PF00400">
    <property type="entry name" value="WD40"/>
    <property type="match status" value="6"/>
</dbReference>
<evidence type="ECO:0000256" key="5">
    <source>
        <dbReference type="ARBA" id="ARBA00023274"/>
    </source>
</evidence>
<organism evidence="7 8">
    <name type="scientific">Angomonas deanei</name>
    <dbReference type="NCBI Taxonomy" id="59799"/>
    <lineage>
        <taxon>Eukaryota</taxon>
        <taxon>Discoba</taxon>
        <taxon>Euglenozoa</taxon>
        <taxon>Kinetoplastea</taxon>
        <taxon>Metakinetoplastina</taxon>
        <taxon>Trypanosomatida</taxon>
        <taxon>Trypanosomatidae</taxon>
        <taxon>Strigomonadinae</taxon>
        <taxon>Angomonas</taxon>
    </lineage>
</organism>
<reference evidence="7 8" key="1">
    <citation type="submission" date="2020-08" db="EMBL/GenBank/DDBJ databases">
        <authorList>
            <person name="Newling K."/>
            <person name="Davey J."/>
            <person name="Forrester S."/>
        </authorList>
    </citation>
    <scope>NUCLEOTIDE SEQUENCE [LARGE SCALE GENOMIC DNA]</scope>
    <source>
        <strain evidence="8">Crithidia deanei Carvalho (ATCC PRA-265)</strain>
    </source>
</reference>
<gene>
    <name evidence="7" type="ORF">ADEAN_000621600</name>
</gene>
<sequence>MNYEGSLLGHRNWITSLACPQQTDSHIKVVSTSRDNTCITWKANPNRHDKDDAYAIPEHRLEGHTGFVSSVSLAHNSEYEFGVTGSWDHSLRLWNLRTGQCQHKYIKHTKDVLAVAFSPDDRQIVSAGRDNIIHVWNIKGECVHSFENNRHTDWISSLCFSPNAAKPIVVSGSWDTTVKVWDITSGKCERTLVDKKDQPEYITSVTVSPDGSLCASGGKDGFARLWDITSEDLLFKINVGFPINQIAFSPNRFWMSVACGNLVRIYDLESKNLVVELAPNSARYAECTCLAWSADGDTVYSGYTDGVICAWSVNNTE</sequence>
<dbReference type="PROSITE" id="PS00678">
    <property type="entry name" value="WD_REPEATS_1"/>
    <property type="match status" value="3"/>
</dbReference>
<keyword evidence="8" id="KW-1185">Reference proteome</keyword>
<keyword evidence="4" id="KW-0689">Ribosomal protein</keyword>
<dbReference type="PANTHER" id="PTHR19868">
    <property type="entry name" value="RECEPTOR FOR ACTIVATED PROTEIN KINASE C RACK1"/>
    <property type="match status" value="1"/>
</dbReference>
<dbReference type="GO" id="GO:0045182">
    <property type="term" value="F:translation regulator activity"/>
    <property type="evidence" value="ECO:0007669"/>
    <property type="project" value="InterPro"/>
</dbReference>
<dbReference type="SMART" id="SM00320">
    <property type="entry name" value="WD40"/>
    <property type="match status" value="7"/>
</dbReference>
<dbReference type="GO" id="GO:0005840">
    <property type="term" value="C:ribosome"/>
    <property type="evidence" value="ECO:0007669"/>
    <property type="project" value="UniProtKB-KW"/>
</dbReference>
<dbReference type="Proteomes" id="UP000515908">
    <property type="component" value="Chromosome 12"/>
</dbReference>
<dbReference type="OrthoDB" id="238121at2759"/>